<keyword evidence="7 13" id="KW-0274">FAD</keyword>
<dbReference type="InterPro" id="IPR036250">
    <property type="entry name" value="AcylCo_DH-like_C"/>
</dbReference>
<dbReference type="Pfam" id="PF14749">
    <property type="entry name" value="Acyl-CoA_ox_N"/>
    <property type="match status" value="1"/>
</dbReference>
<dbReference type="PIRSF" id="PIRSF000168">
    <property type="entry name" value="Acyl-CoA_oxidase"/>
    <property type="match status" value="1"/>
</dbReference>
<evidence type="ECO:0000256" key="9">
    <source>
        <dbReference type="ARBA" id="ARBA00022840"/>
    </source>
</evidence>
<dbReference type="GO" id="GO:0055088">
    <property type="term" value="P:lipid homeostasis"/>
    <property type="evidence" value="ECO:0007669"/>
    <property type="project" value="TreeGrafter"/>
</dbReference>
<dbReference type="GO" id="GO:0033540">
    <property type="term" value="P:fatty acid beta-oxidation using acyl-CoA oxidase"/>
    <property type="evidence" value="ECO:0007669"/>
    <property type="project" value="TreeGrafter"/>
</dbReference>
<evidence type="ECO:0000256" key="10">
    <source>
        <dbReference type="ARBA" id="ARBA00023002"/>
    </source>
</evidence>
<dbReference type="AlphaFoldDB" id="A0A811KZG9"/>
<evidence type="ECO:0000256" key="6">
    <source>
        <dbReference type="ARBA" id="ARBA00022741"/>
    </source>
</evidence>
<dbReference type="InterPro" id="IPR055060">
    <property type="entry name" value="ACOX_C_alpha1"/>
</dbReference>
<evidence type="ECO:0000259" key="16">
    <source>
        <dbReference type="Pfam" id="PF01756"/>
    </source>
</evidence>
<protein>
    <recommendedName>
        <fullName evidence="13">Acyl-coenzyme A oxidase</fullName>
    </recommendedName>
</protein>
<dbReference type="EMBL" id="CAJFDH010000004">
    <property type="protein sequence ID" value="CAD5220844.1"/>
    <property type="molecule type" value="Genomic_DNA"/>
</dbReference>
<feature type="domain" description="Acyl-CoA oxidase C-alpha1" evidence="19">
    <location>
        <begin position="295"/>
        <end position="457"/>
    </location>
</feature>
<evidence type="ECO:0000256" key="3">
    <source>
        <dbReference type="ARBA" id="ARBA00004846"/>
    </source>
</evidence>
<feature type="binding site" evidence="15">
    <location>
        <position position="198"/>
    </location>
    <ligand>
        <name>FAD</name>
        <dbReference type="ChEBI" id="CHEBI:57692"/>
    </ligand>
</feature>
<comment type="similarity">
    <text evidence="4 13">Belongs to the acyl-CoA oxidase family.</text>
</comment>
<reference evidence="20" key="1">
    <citation type="submission" date="2020-09" db="EMBL/GenBank/DDBJ databases">
        <authorList>
            <person name="Kikuchi T."/>
        </authorList>
    </citation>
    <scope>NUCLEOTIDE SEQUENCE</scope>
    <source>
        <strain evidence="20">SH1</strain>
    </source>
</reference>
<dbReference type="Proteomes" id="UP000783686">
    <property type="component" value="Unassembled WGS sequence"/>
</dbReference>
<evidence type="ECO:0000259" key="18">
    <source>
        <dbReference type="Pfam" id="PF14749"/>
    </source>
</evidence>
<dbReference type="InterPro" id="IPR006091">
    <property type="entry name" value="Acyl-CoA_Oxase/DH_mid-dom"/>
</dbReference>
<name>A0A811KZG9_9BILA</name>
<feature type="binding site" evidence="15">
    <location>
        <position position="159"/>
    </location>
    <ligand>
        <name>FAD</name>
        <dbReference type="ChEBI" id="CHEBI:57692"/>
    </ligand>
</feature>
<sequence length="687" mass="78157">MNNHNKHSMVNHCISQTDNPDLTEERQNCHFDTHALADVLYGGHDNAEIRRKIDRFIDLTPELKNISTDLSFKSKLEGMEQTFRNHVISRKYLDQIVPQGNKFAYEYYKRCTVGSNSGPGYLTDVIVIPLLETCCTEEQRRLFLTPALRYEHYGAYAQTELGHGTNTGALQTTATFDKTTQTFVLNTPELSAYKWWPGNLGKVASWCVVMANLLTNGRNYGMHPFYVQIRDSESHQPLLGVKVGEIGTAFGLSANDNGYLAFDNFRVPKVALLAKHFYVTDQGEYVQACHPKIAYVGMMYVRCAMIHEIMGEALAGAACIAVRYSCVRRQGMIEKSQQEVKIIDYRTQQYRVFPQLCRAICFTFAGQKTIQLYHQMRIEISNGVTTLMEPLHAITSGLKAVCSYQASIGIEQCRMSCGGHGYSHASGLPSLYQSTVGGCTYEGDNIVMLLQLARYLMKRAGEVVVNKRPKNLSSMDRHLFESDRYCWYNKKNEREQRVREALKCFEHLSRELTLNAYKKLAEECKICSKETAWNNVSVSLVKAARAFTRVYLAEAFVSTVQGVSDKEVKVALDDCLDVYLHYEILECRADLLETNYVNPIILEDVSTVLLSSLQRLRSNAVNIVDSFEFHDRVLNSQIGAKNGHAYQNLFDWAQKSPLNQTEVLPFHQETLRELMRQQRHDRLGSKL</sequence>
<evidence type="ECO:0000256" key="13">
    <source>
        <dbReference type="PIRNR" id="PIRNR000168"/>
    </source>
</evidence>
<comment type="subcellular location">
    <subcellularLocation>
        <location evidence="2">Peroxisome</location>
    </subcellularLocation>
</comment>
<organism evidence="20 21">
    <name type="scientific">Bursaphelenchus okinawaensis</name>
    <dbReference type="NCBI Taxonomy" id="465554"/>
    <lineage>
        <taxon>Eukaryota</taxon>
        <taxon>Metazoa</taxon>
        <taxon>Ecdysozoa</taxon>
        <taxon>Nematoda</taxon>
        <taxon>Chromadorea</taxon>
        <taxon>Rhabditida</taxon>
        <taxon>Tylenchina</taxon>
        <taxon>Tylenchomorpha</taxon>
        <taxon>Aphelenchoidea</taxon>
        <taxon>Aphelenchoididae</taxon>
        <taxon>Bursaphelenchus</taxon>
    </lineage>
</organism>
<dbReference type="GO" id="GO:0003997">
    <property type="term" value="F:acyl-CoA oxidase activity"/>
    <property type="evidence" value="ECO:0007669"/>
    <property type="project" value="InterPro"/>
</dbReference>
<evidence type="ECO:0000256" key="7">
    <source>
        <dbReference type="ARBA" id="ARBA00022827"/>
    </source>
</evidence>
<dbReference type="FunFam" id="1.20.140.10:FF:000013">
    <property type="entry name" value="Acyl-coenzyme A oxidase"/>
    <property type="match status" value="1"/>
</dbReference>
<feature type="domain" description="Acyl-CoA oxidase C-terminal" evidence="16">
    <location>
        <begin position="500"/>
        <end position="675"/>
    </location>
</feature>
<proteinExistence type="inferred from homology"/>
<dbReference type="GO" id="GO:0005524">
    <property type="term" value="F:ATP binding"/>
    <property type="evidence" value="ECO:0007669"/>
    <property type="project" value="UniProtKB-KW"/>
</dbReference>
<dbReference type="FunFam" id="2.40.110.10:FF:000003">
    <property type="entry name" value="Acyl-coenzyme A oxidase"/>
    <property type="match status" value="1"/>
</dbReference>
<evidence type="ECO:0000256" key="8">
    <source>
        <dbReference type="ARBA" id="ARBA00022832"/>
    </source>
</evidence>
<dbReference type="Proteomes" id="UP000614601">
    <property type="component" value="Unassembled WGS sequence"/>
</dbReference>
<keyword evidence="12" id="KW-0576">Peroxisome</keyword>
<dbReference type="Pfam" id="PF22924">
    <property type="entry name" value="ACOX_C_alpha1"/>
    <property type="match status" value="1"/>
</dbReference>
<evidence type="ECO:0000313" key="21">
    <source>
        <dbReference type="Proteomes" id="UP000614601"/>
    </source>
</evidence>
<evidence type="ECO:0000256" key="12">
    <source>
        <dbReference type="ARBA" id="ARBA00023140"/>
    </source>
</evidence>
<feature type="domain" description="Acyl-CoA oxidase/dehydrogenase middle" evidence="17">
    <location>
        <begin position="155"/>
        <end position="264"/>
    </location>
</feature>
<keyword evidence="21" id="KW-1185">Reference proteome</keyword>
<dbReference type="InterPro" id="IPR037069">
    <property type="entry name" value="AcylCoA_DH/ox_N_sf"/>
</dbReference>
<keyword evidence="11" id="KW-0443">Lipid metabolism</keyword>
<dbReference type="OrthoDB" id="538336at2759"/>
<accession>A0A811KZG9</accession>
<keyword evidence="5 13" id="KW-0285">Flavoprotein</keyword>
<dbReference type="InterPro" id="IPR002655">
    <property type="entry name" value="Acyl-CoA_oxidase_C"/>
</dbReference>
<dbReference type="SUPFAM" id="SSF56645">
    <property type="entry name" value="Acyl-CoA dehydrogenase NM domain-like"/>
    <property type="match status" value="1"/>
</dbReference>
<dbReference type="Gene3D" id="2.40.110.10">
    <property type="entry name" value="Butyryl-CoA Dehydrogenase, subunit A, domain 2"/>
    <property type="match status" value="1"/>
</dbReference>
<evidence type="ECO:0000256" key="11">
    <source>
        <dbReference type="ARBA" id="ARBA00023098"/>
    </source>
</evidence>
<evidence type="ECO:0000256" key="15">
    <source>
        <dbReference type="PIRSR" id="PIRSR000168-2"/>
    </source>
</evidence>
<dbReference type="PANTHER" id="PTHR10909">
    <property type="entry name" value="ELECTRON TRANSPORT OXIDOREDUCTASE"/>
    <property type="match status" value="1"/>
</dbReference>
<keyword evidence="10" id="KW-0560">Oxidoreductase</keyword>
<keyword evidence="8" id="KW-0276">Fatty acid metabolism</keyword>
<evidence type="ECO:0000256" key="1">
    <source>
        <dbReference type="ARBA" id="ARBA00001974"/>
    </source>
</evidence>
<dbReference type="InterPro" id="IPR046373">
    <property type="entry name" value="Acyl-CoA_Oxase/DH_mid-dom_sf"/>
</dbReference>
<evidence type="ECO:0000259" key="19">
    <source>
        <dbReference type="Pfam" id="PF22924"/>
    </source>
</evidence>
<dbReference type="Gene3D" id="1.20.140.10">
    <property type="entry name" value="Butyryl-CoA Dehydrogenase, subunit A, domain 3"/>
    <property type="match status" value="2"/>
</dbReference>
<dbReference type="PANTHER" id="PTHR10909:SF304">
    <property type="entry name" value="ACYL-COENZYME A OXIDASE ACOX-1.5-RELATED"/>
    <property type="match status" value="1"/>
</dbReference>
<dbReference type="GO" id="GO:1904070">
    <property type="term" value="P:ascaroside biosynthetic process"/>
    <property type="evidence" value="ECO:0007669"/>
    <property type="project" value="TreeGrafter"/>
</dbReference>
<dbReference type="SUPFAM" id="SSF47203">
    <property type="entry name" value="Acyl-CoA dehydrogenase C-terminal domain-like"/>
    <property type="match status" value="2"/>
</dbReference>
<evidence type="ECO:0000259" key="17">
    <source>
        <dbReference type="Pfam" id="PF02770"/>
    </source>
</evidence>
<dbReference type="GO" id="GO:0005777">
    <property type="term" value="C:peroxisome"/>
    <property type="evidence" value="ECO:0007669"/>
    <property type="project" value="UniProtKB-SubCell"/>
</dbReference>
<dbReference type="InterPro" id="IPR009100">
    <property type="entry name" value="AcylCoA_DH/oxidase_NM_dom_sf"/>
</dbReference>
<feature type="active site" description="Proton acceptor" evidence="14">
    <location>
        <position position="442"/>
    </location>
</feature>
<keyword evidence="9" id="KW-0067">ATP-binding</keyword>
<dbReference type="FunFam" id="1.20.140.10:FF:000005">
    <property type="entry name" value="Acyl-coenzyme A oxidase"/>
    <property type="match status" value="1"/>
</dbReference>
<evidence type="ECO:0000256" key="4">
    <source>
        <dbReference type="ARBA" id="ARBA00006288"/>
    </source>
</evidence>
<dbReference type="GO" id="GO:0005504">
    <property type="term" value="F:fatty acid binding"/>
    <property type="evidence" value="ECO:0007669"/>
    <property type="project" value="TreeGrafter"/>
</dbReference>
<dbReference type="InterPro" id="IPR029320">
    <property type="entry name" value="Acyl-CoA_ox_N"/>
</dbReference>
<feature type="domain" description="Acyl-coenzyme A oxidase N-terminal" evidence="18">
    <location>
        <begin position="32"/>
        <end position="151"/>
    </location>
</feature>
<evidence type="ECO:0000256" key="5">
    <source>
        <dbReference type="ARBA" id="ARBA00022630"/>
    </source>
</evidence>
<dbReference type="GO" id="GO:0071949">
    <property type="term" value="F:FAD binding"/>
    <property type="evidence" value="ECO:0007669"/>
    <property type="project" value="InterPro"/>
</dbReference>
<comment type="cofactor">
    <cofactor evidence="1">
        <name>FAD</name>
        <dbReference type="ChEBI" id="CHEBI:57692"/>
    </cofactor>
</comment>
<gene>
    <name evidence="20" type="ORF">BOKJ2_LOCUS9147</name>
</gene>
<keyword evidence="6" id="KW-0547">Nucleotide-binding</keyword>
<dbReference type="Gene3D" id="1.10.540.10">
    <property type="entry name" value="Acyl-CoA dehydrogenase/oxidase, N-terminal domain"/>
    <property type="match status" value="1"/>
</dbReference>
<dbReference type="EMBL" id="CAJFCW020000004">
    <property type="protein sequence ID" value="CAG9114198.1"/>
    <property type="molecule type" value="Genomic_DNA"/>
</dbReference>
<evidence type="ECO:0000256" key="2">
    <source>
        <dbReference type="ARBA" id="ARBA00004275"/>
    </source>
</evidence>
<comment type="caution">
    <text evidence="20">The sequence shown here is derived from an EMBL/GenBank/DDBJ whole genome shotgun (WGS) entry which is preliminary data.</text>
</comment>
<evidence type="ECO:0000313" key="20">
    <source>
        <dbReference type="EMBL" id="CAD5220844.1"/>
    </source>
</evidence>
<comment type="pathway">
    <text evidence="3">Lipid metabolism; peroxisomal fatty acid beta-oxidation.</text>
</comment>
<dbReference type="Pfam" id="PF02770">
    <property type="entry name" value="Acyl-CoA_dh_M"/>
    <property type="match status" value="1"/>
</dbReference>
<dbReference type="InterPro" id="IPR012258">
    <property type="entry name" value="Acyl-CoA_oxidase"/>
</dbReference>
<dbReference type="Pfam" id="PF01756">
    <property type="entry name" value="ACOX"/>
    <property type="match status" value="1"/>
</dbReference>
<evidence type="ECO:0000256" key="14">
    <source>
        <dbReference type="PIRSR" id="PIRSR000168-1"/>
    </source>
</evidence>